<dbReference type="Proteomes" id="UP000258309">
    <property type="component" value="Unassembled WGS sequence"/>
</dbReference>
<reference evidence="4 5" key="1">
    <citation type="submission" date="2018-05" db="EMBL/GenBank/DDBJ databases">
        <title>Draft genome sequence of Scytalidium lignicola DSM 105466, a ubiquitous saprotrophic fungus.</title>
        <authorList>
            <person name="Buettner E."/>
            <person name="Gebauer A.M."/>
            <person name="Hofrichter M."/>
            <person name="Liers C."/>
            <person name="Kellner H."/>
        </authorList>
    </citation>
    <scope>NUCLEOTIDE SEQUENCE [LARGE SCALE GENOMIC DNA]</scope>
    <source>
        <strain evidence="4 5">DSM 105466</strain>
    </source>
</reference>
<dbReference type="PRINTS" id="PR00081">
    <property type="entry name" value="GDHRDH"/>
</dbReference>
<evidence type="ECO:0000256" key="3">
    <source>
        <dbReference type="RuleBase" id="RU000363"/>
    </source>
</evidence>
<dbReference type="AlphaFoldDB" id="A0A3E2H7I5"/>
<dbReference type="PANTHER" id="PTHR24320:SF283">
    <property type="entry name" value="RETINOL DEHYDROGENASE 11"/>
    <property type="match status" value="1"/>
</dbReference>
<dbReference type="STRING" id="5539.A0A3E2H7I5"/>
<comment type="similarity">
    <text evidence="1 3">Belongs to the short-chain dehydrogenases/reductases (SDR) family.</text>
</comment>
<dbReference type="PRINTS" id="PR00080">
    <property type="entry name" value="SDRFAMILY"/>
</dbReference>
<gene>
    <name evidence="4" type="ORF">B7463_g7014</name>
</gene>
<comment type="caution">
    <text evidence="4">The sequence shown here is derived from an EMBL/GenBank/DDBJ whole genome shotgun (WGS) entry which is preliminary data.</text>
</comment>
<dbReference type="Gene3D" id="3.40.50.720">
    <property type="entry name" value="NAD(P)-binding Rossmann-like Domain"/>
    <property type="match status" value="1"/>
</dbReference>
<dbReference type="OMA" id="GIMGVKF"/>
<dbReference type="GO" id="GO:0016491">
    <property type="term" value="F:oxidoreductase activity"/>
    <property type="evidence" value="ECO:0007669"/>
    <property type="project" value="UniProtKB-KW"/>
</dbReference>
<evidence type="ECO:0000313" key="5">
    <source>
        <dbReference type="Proteomes" id="UP000258309"/>
    </source>
</evidence>
<evidence type="ECO:0000256" key="2">
    <source>
        <dbReference type="ARBA" id="ARBA00023002"/>
    </source>
</evidence>
<feature type="non-terminal residue" evidence="4">
    <location>
        <position position="320"/>
    </location>
</feature>
<feature type="non-terminal residue" evidence="4">
    <location>
        <position position="1"/>
    </location>
</feature>
<evidence type="ECO:0000256" key="1">
    <source>
        <dbReference type="ARBA" id="ARBA00006484"/>
    </source>
</evidence>
<dbReference type="EMBL" id="NCSJ02000132">
    <property type="protein sequence ID" value="RFU29340.1"/>
    <property type="molecule type" value="Genomic_DNA"/>
</dbReference>
<dbReference type="OrthoDB" id="191139at2759"/>
<accession>A0A3E2H7I5</accession>
<proteinExistence type="inferred from homology"/>
<dbReference type="InterPro" id="IPR002347">
    <property type="entry name" value="SDR_fam"/>
</dbReference>
<dbReference type="InterPro" id="IPR036291">
    <property type="entry name" value="NAD(P)-bd_dom_sf"/>
</dbReference>
<keyword evidence="5" id="KW-1185">Reference proteome</keyword>
<sequence>MTQWKWETTGNEVVKTFGDRVKGKTIVITGPGQGGIGAETAITLAKASPALLILAGRTESKITPVIAQIAENNPDVKVKFISLDLSSQKSVRTAAAEINAIVTKIDILINNAAIMACPYAKSEDGLEMQFATNHIGHFLLAKLLMDKILKAGSGARIINVSSSALQGSIRYDDYNFQDGATYDPWLGYAQTKISNIVFSRALARKLKSKGIFSYSLHPGSIQSGLQVYMNAGPYSREELIAQNKAAAEKAGRKFVVEPLKTLQQGCATTLIAALDPSIEAQSGAYLRDGNVYAEQLFTQEDEQEKLWALSERLTGETFNL</sequence>
<dbReference type="Pfam" id="PF00106">
    <property type="entry name" value="adh_short"/>
    <property type="match status" value="1"/>
</dbReference>
<dbReference type="PANTHER" id="PTHR24320">
    <property type="entry name" value="RETINOL DEHYDROGENASE"/>
    <property type="match status" value="1"/>
</dbReference>
<keyword evidence="2" id="KW-0560">Oxidoreductase</keyword>
<organism evidence="4 5">
    <name type="scientific">Scytalidium lignicola</name>
    <name type="common">Hyphomycete</name>
    <dbReference type="NCBI Taxonomy" id="5539"/>
    <lineage>
        <taxon>Eukaryota</taxon>
        <taxon>Fungi</taxon>
        <taxon>Dikarya</taxon>
        <taxon>Ascomycota</taxon>
        <taxon>Pezizomycotina</taxon>
        <taxon>Leotiomycetes</taxon>
        <taxon>Leotiomycetes incertae sedis</taxon>
        <taxon>Scytalidium</taxon>
    </lineage>
</organism>
<dbReference type="SUPFAM" id="SSF51735">
    <property type="entry name" value="NAD(P)-binding Rossmann-fold domains"/>
    <property type="match status" value="1"/>
</dbReference>
<protein>
    <submittedName>
        <fullName evidence="4">Uncharacterized protein</fullName>
    </submittedName>
</protein>
<evidence type="ECO:0000313" key="4">
    <source>
        <dbReference type="EMBL" id="RFU29340.1"/>
    </source>
</evidence>
<name>A0A3E2H7I5_SCYLI</name>